<dbReference type="RefSeq" id="YP_009519703.1">
    <property type="nucleotide sequence ID" value="NC_039528.1"/>
</dbReference>
<name>A0A386B1W1_9CHLO</name>
<geneLocation type="chloroplast" evidence="2"/>
<gene>
    <name evidence="2" type="primary">orf110</name>
</gene>
<dbReference type="EMBL" id="MH591112">
    <property type="protein sequence ID" value="AYC65682.1"/>
    <property type="molecule type" value="Genomic_DNA"/>
</dbReference>
<organism evidence="2">
    <name type="scientific">Udotea flabellum</name>
    <dbReference type="NCBI Taxonomy" id="170437"/>
    <lineage>
        <taxon>Eukaryota</taxon>
        <taxon>Viridiplantae</taxon>
        <taxon>Chlorophyta</taxon>
        <taxon>core chlorophytes</taxon>
        <taxon>Ulvophyceae</taxon>
        <taxon>TCBD clade</taxon>
        <taxon>Bryopsidales</taxon>
        <taxon>Halimedineae</taxon>
        <taxon>Halimedaceae</taxon>
        <taxon>Udoteae</taxon>
        <taxon>Udotea</taxon>
    </lineage>
</organism>
<reference evidence="2" key="2">
    <citation type="journal article" date="2019" name="Mol. Phylogenet. Evol.">
        <title>Reassessment of the classification of bryopsidales (chlorophyta) based on chloroplast phylogenomic analyses.</title>
        <authorList>
            <person name="Cremen M.C."/>
            <person name="Leliaert F."/>
            <person name="West J."/>
            <person name="Lam D.W."/>
            <person name="Shimada S."/>
            <person name="Lopez-Bautista J.M."/>
            <person name="Verbruggen H."/>
        </authorList>
    </citation>
    <scope>NUCLEOTIDE SEQUENCE</scope>
</reference>
<protein>
    <submittedName>
        <fullName evidence="2">Uncharacterized protein</fullName>
    </submittedName>
</protein>
<evidence type="ECO:0000256" key="1">
    <source>
        <dbReference type="SAM" id="MobiDB-lite"/>
    </source>
</evidence>
<dbReference type="GeneID" id="38279671"/>
<proteinExistence type="predicted"/>
<keyword evidence="2" id="KW-0934">Plastid</keyword>
<reference evidence="2" key="1">
    <citation type="submission" date="2018-07" db="EMBL/GenBank/DDBJ databases">
        <authorList>
            <person name="Quirk P.G."/>
            <person name="Krulwich T.A."/>
        </authorList>
    </citation>
    <scope>NUCLEOTIDE SEQUENCE</scope>
</reference>
<feature type="region of interest" description="Disordered" evidence="1">
    <location>
        <begin position="64"/>
        <end position="87"/>
    </location>
</feature>
<keyword evidence="2" id="KW-0150">Chloroplast</keyword>
<accession>A0A386B1W1</accession>
<dbReference type="AlphaFoldDB" id="A0A386B1W1"/>
<sequence length="110" mass="12315">MCYLKKIKNPVSLSLEKFTTNKIKKFLVKKLVRPTPALSILVLSLSPLSCANLACLPAEGKGRQKVRGREQAGVRMPSTMHTMHGSMPTDMGPHFNRFCFKAKSIKQQKN</sequence>
<evidence type="ECO:0000313" key="2">
    <source>
        <dbReference type="EMBL" id="AYC65682.1"/>
    </source>
</evidence>